<accession>A0ABV3MXK2</accession>
<evidence type="ECO:0000259" key="3">
    <source>
        <dbReference type="Pfam" id="PF08240"/>
    </source>
</evidence>
<dbReference type="SUPFAM" id="SSF51735">
    <property type="entry name" value="NAD(P)-binding Rossmann-fold domains"/>
    <property type="match status" value="1"/>
</dbReference>
<protein>
    <submittedName>
        <fullName evidence="4">Zinc-dependent alcohol dehydrogenase family protein</fullName>
    </submittedName>
</protein>
<evidence type="ECO:0000256" key="1">
    <source>
        <dbReference type="ARBA" id="ARBA00022857"/>
    </source>
</evidence>
<dbReference type="Pfam" id="PF08240">
    <property type="entry name" value="ADH_N"/>
    <property type="match status" value="1"/>
</dbReference>
<gene>
    <name evidence="4" type="ORF">ABW286_03640</name>
</gene>
<organism evidence="4 5">
    <name type="scientific">Erwinia papayae</name>
    <dbReference type="NCBI Taxonomy" id="206499"/>
    <lineage>
        <taxon>Bacteria</taxon>
        <taxon>Pseudomonadati</taxon>
        <taxon>Pseudomonadota</taxon>
        <taxon>Gammaproteobacteria</taxon>
        <taxon>Enterobacterales</taxon>
        <taxon>Erwiniaceae</taxon>
        <taxon>Erwinia</taxon>
    </lineage>
</organism>
<dbReference type="SUPFAM" id="SSF50129">
    <property type="entry name" value="GroES-like"/>
    <property type="match status" value="1"/>
</dbReference>
<dbReference type="RefSeq" id="WP_367166695.1">
    <property type="nucleotide sequence ID" value="NZ_JBFKZN010000002.1"/>
</dbReference>
<evidence type="ECO:0000313" key="4">
    <source>
        <dbReference type="EMBL" id="MEW5288280.1"/>
    </source>
</evidence>
<dbReference type="Gene3D" id="3.90.180.10">
    <property type="entry name" value="Medium-chain alcohol dehydrogenases, catalytic domain"/>
    <property type="match status" value="1"/>
</dbReference>
<dbReference type="InterPro" id="IPR011032">
    <property type="entry name" value="GroES-like_sf"/>
</dbReference>
<sequence length="283" mass="31682">MLFSPVNASDLIPVTGAYHHRITLPMVAGYEGVGYVTAAPDSHRYLTGQRVLPLRGEGTWQTLVDCPAEYAIPVPEEISNELAARAYINPVAALMMLRLYPPVDRHILLTAAASDCALLLGQWALRLGAKKVTGIHRSPLHAKRLSECGIIPVSQHDSAAVQKAIAASDLVFDAVGGELAEIILQQLVSSATFVCYGLLSGKTFRQRDRFPTVHWFHIRNQLNNVDVTEWHAMFRDIWKLMKSSYYSEVVKFPFDHWESAINYYRHSGRQAKPLLQWGHIPNI</sequence>
<name>A0ABV3MXK2_9GAMM</name>
<keyword evidence="2" id="KW-0560">Oxidoreductase</keyword>
<dbReference type="Gene3D" id="3.40.50.720">
    <property type="entry name" value="NAD(P)-binding Rossmann-like Domain"/>
    <property type="match status" value="1"/>
</dbReference>
<dbReference type="PANTHER" id="PTHR48106:SF2">
    <property type="entry name" value="ZN2+-BINDING DEHYDROGENASE"/>
    <property type="match status" value="1"/>
</dbReference>
<keyword evidence="5" id="KW-1185">Reference proteome</keyword>
<keyword evidence="1" id="KW-0521">NADP</keyword>
<feature type="domain" description="Alcohol dehydrogenase-like N-terminal" evidence="3">
    <location>
        <begin position="5"/>
        <end position="76"/>
    </location>
</feature>
<dbReference type="InterPro" id="IPR036291">
    <property type="entry name" value="NAD(P)-bd_dom_sf"/>
</dbReference>
<comment type="caution">
    <text evidence="4">The sequence shown here is derived from an EMBL/GenBank/DDBJ whole genome shotgun (WGS) entry which is preliminary data.</text>
</comment>
<evidence type="ECO:0000313" key="5">
    <source>
        <dbReference type="Proteomes" id="UP001554567"/>
    </source>
</evidence>
<dbReference type="EMBL" id="JBFKZN010000002">
    <property type="protein sequence ID" value="MEW5288280.1"/>
    <property type="molecule type" value="Genomic_DNA"/>
</dbReference>
<dbReference type="CDD" id="cd05282">
    <property type="entry name" value="ETR_like"/>
    <property type="match status" value="1"/>
</dbReference>
<dbReference type="InterPro" id="IPR013154">
    <property type="entry name" value="ADH-like_N"/>
</dbReference>
<evidence type="ECO:0000256" key="2">
    <source>
        <dbReference type="ARBA" id="ARBA00023002"/>
    </source>
</evidence>
<reference evidence="4 5" key="1">
    <citation type="submission" date="2024-07" db="EMBL/GenBank/DDBJ databases">
        <authorList>
            <person name="Dulla G.F.J."/>
            <person name="Delorm J.G."/>
        </authorList>
    </citation>
    <scope>NUCLEOTIDE SEQUENCE [LARGE SCALE GENOMIC DNA]</scope>
    <source>
        <strain evidence="4 5">JGD 233</strain>
    </source>
</reference>
<dbReference type="PANTHER" id="PTHR48106">
    <property type="entry name" value="QUINONE OXIDOREDUCTASE PIG3-RELATED"/>
    <property type="match status" value="1"/>
</dbReference>
<dbReference type="Proteomes" id="UP001554567">
    <property type="component" value="Unassembled WGS sequence"/>
</dbReference>
<proteinExistence type="predicted"/>